<accession>A0A1F6X858</accession>
<dbReference type="EMBL" id="MFUW01000020">
    <property type="protein sequence ID" value="OGI90205.1"/>
    <property type="molecule type" value="Genomic_DNA"/>
</dbReference>
<protein>
    <submittedName>
        <fullName evidence="2">Uncharacterized protein</fullName>
    </submittedName>
</protein>
<gene>
    <name evidence="2" type="ORF">A2911_02270</name>
</gene>
<proteinExistence type="predicted"/>
<sequence>MDLFLPNIAYASVDSFVANVNRLIINPIIGFLFALAVVYFLWGVFQFIANEENEEKKTAGKSHMLWGVIGITIMMGVFAFMNIILNTFNVDGINLEQGKVELDEYNPSSPYTSP</sequence>
<feature type="transmembrane region" description="Helical" evidence="1">
    <location>
        <begin position="24"/>
        <end position="45"/>
    </location>
</feature>
<name>A0A1F6X858_9BACT</name>
<dbReference type="Proteomes" id="UP000176814">
    <property type="component" value="Unassembled WGS sequence"/>
</dbReference>
<evidence type="ECO:0000313" key="3">
    <source>
        <dbReference type="Proteomes" id="UP000176814"/>
    </source>
</evidence>
<organism evidence="2 3">
    <name type="scientific">Candidatus Nomurabacteria bacterium RIFCSPLOWO2_01_FULL_40_15</name>
    <dbReference type="NCBI Taxonomy" id="1801772"/>
    <lineage>
        <taxon>Bacteria</taxon>
        <taxon>Candidatus Nomuraibacteriota</taxon>
    </lineage>
</organism>
<dbReference type="AlphaFoldDB" id="A0A1F6X858"/>
<dbReference type="InterPro" id="IPR043993">
    <property type="entry name" value="T4SS_pilin"/>
</dbReference>
<keyword evidence="1" id="KW-0472">Membrane</keyword>
<dbReference type="Pfam" id="PF18895">
    <property type="entry name" value="T4SS_pilin"/>
    <property type="match status" value="1"/>
</dbReference>
<comment type="caution">
    <text evidence="2">The sequence shown here is derived from an EMBL/GenBank/DDBJ whole genome shotgun (WGS) entry which is preliminary data.</text>
</comment>
<evidence type="ECO:0000313" key="2">
    <source>
        <dbReference type="EMBL" id="OGI90205.1"/>
    </source>
</evidence>
<keyword evidence="1" id="KW-0812">Transmembrane</keyword>
<evidence type="ECO:0000256" key="1">
    <source>
        <dbReference type="SAM" id="Phobius"/>
    </source>
</evidence>
<feature type="transmembrane region" description="Helical" evidence="1">
    <location>
        <begin position="65"/>
        <end position="85"/>
    </location>
</feature>
<keyword evidence="1" id="KW-1133">Transmembrane helix</keyword>
<reference evidence="2 3" key="1">
    <citation type="journal article" date="2016" name="Nat. Commun.">
        <title>Thousands of microbial genomes shed light on interconnected biogeochemical processes in an aquifer system.</title>
        <authorList>
            <person name="Anantharaman K."/>
            <person name="Brown C.T."/>
            <person name="Hug L.A."/>
            <person name="Sharon I."/>
            <person name="Castelle C.J."/>
            <person name="Probst A.J."/>
            <person name="Thomas B.C."/>
            <person name="Singh A."/>
            <person name="Wilkins M.J."/>
            <person name="Karaoz U."/>
            <person name="Brodie E.L."/>
            <person name="Williams K.H."/>
            <person name="Hubbard S.S."/>
            <person name="Banfield J.F."/>
        </authorList>
    </citation>
    <scope>NUCLEOTIDE SEQUENCE [LARGE SCALE GENOMIC DNA]</scope>
</reference>